<comment type="caution">
    <text evidence="2">The sequence shown here is derived from an EMBL/GenBank/DDBJ whole genome shotgun (WGS) entry which is preliminary data.</text>
</comment>
<reference evidence="2" key="1">
    <citation type="journal article" date="2014" name="Front. Microbiol.">
        <title>High frequency of phylogenetically diverse reductive dehalogenase-homologous genes in deep subseafloor sedimentary metagenomes.</title>
        <authorList>
            <person name="Kawai M."/>
            <person name="Futagami T."/>
            <person name="Toyoda A."/>
            <person name="Takaki Y."/>
            <person name="Nishi S."/>
            <person name="Hori S."/>
            <person name="Arai W."/>
            <person name="Tsubouchi T."/>
            <person name="Morono Y."/>
            <person name="Uchiyama I."/>
            <person name="Ito T."/>
            <person name="Fujiyama A."/>
            <person name="Inagaki F."/>
            <person name="Takami H."/>
        </authorList>
    </citation>
    <scope>NUCLEOTIDE SEQUENCE</scope>
    <source>
        <strain evidence="2">Expedition CK06-06</strain>
    </source>
</reference>
<gene>
    <name evidence="2" type="ORF">S01H4_67278</name>
</gene>
<name>X1FKU5_9ZZZZ</name>
<protein>
    <submittedName>
        <fullName evidence="2">Uncharacterized protein</fullName>
    </submittedName>
</protein>
<evidence type="ECO:0000256" key="1">
    <source>
        <dbReference type="SAM" id="MobiDB-lite"/>
    </source>
</evidence>
<dbReference type="AlphaFoldDB" id="X1FKU5"/>
<evidence type="ECO:0000313" key="2">
    <source>
        <dbReference type="EMBL" id="GAH21408.1"/>
    </source>
</evidence>
<proteinExistence type="predicted"/>
<feature type="non-terminal residue" evidence="2">
    <location>
        <position position="1"/>
    </location>
</feature>
<sequence length="37" mass="3935">ESLVIGIGSQEINPANPKLDHPINCVAPTTSQSNNFE</sequence>
<dbReference type="EMBL" id="BART01042218">
    <property type="protein sequence ID" value="GAH21408.1"/>
    <property type="molecule type" value="Genomic_DNA"/>
</dbReference>
<organism evidence="2">
    <name type="scientific">marine sediment metagenome</name>
    <dbReference type="NCBI Taxonomy" id="412755"/>
    <lineage>
        <taxon>unclassified sequences</taxon>
        <taxon>metagenomes</taxon>
        <taxon>ecological metagenomes</taxon>
    </lineage>
</organism>
<accession>X1FKU5</accession>
<feature type="region of interest" description="Disordered" evidence="1">
    <location>
        <begin position="1"/>
        <end position="37"/>
    </location>
</feature>
<feature type="compositionally biased region" description="Polar residues" evidence="1">
    <location>
        <begin position="27"/>
        <end position="37"/>
    </location>
</feature>
<feature type="non-terminal residue" evidence="2">
    <location>
        <position position="37"/>
    </location>
</feature>